<proteinExistence type="inferred from homology"/>
<dbReference type="Pfam" id="PF02221">
    <property type="entry name" value="E1_DerP2_DerF2"/>
    <property type="match status" value="1"/>
</dbReference>
<feature type="chain" id="PRO_5042968835" description="MD-2-related lipid-recognition domain-containing protein" evidence="4">
    <location>
        <begin position="28"/>
        <end position="156"/>
    </location>
</feature>
<dbReference type="InterPro" id="IPR014756">
    <property type="entry name" value="Ig_E-set"/>
</dbReference>
<sequence>MVRLVQSPFGVALVFLVVASMAGQCLAFWKPCSADDGQVLDLTVNTPCKEEHYVLQKGTNVTLNVEFWSSVDSGLVKAKAHGLVFGVPIPLKMPNEDGCKDSGIECPVKNGEKYVYVQEFEVKPSYPKLKTTLKWSLGDESGGTMACVLLPVDIVE</sequence>
<comment type="subcellular location">
    <subcellularLocation>
        <location evidence="1">Secreted</location>
    </subcellularLocation>
</comment>
<dbReference type="GO" id="GO:0032934">
    <property type="term" value="F:sterol binding"/>
    <property type="evidence" value="ECO:0007669"/>
    <property type="project" value="InterPro"/>
</dbReference>
<evidence type="ECO:0000256" key="4">
    <source>
        <dbReference type="SAM" id="SignalP"/>
    </source>
</evidence>
<dbReference type="FunFam" id="2.60.40.770:FF:000001">
    <property type="entry name" value="NPC intracellular cholesterol transporter 2"/>
    <property type="match status" value="1"/>
</dbReference>
<gene>
    <name evidence="6" type="ORF">V5799_008333</name>
</gene>
<evidence type="ECO:0000256" key="1">
    <source>
        <dbReference type="ARBA" id="ARBA00004613"/>
    </source>
</evidence>
<evidence type="ECO:0000313" key="7">
    <source>
        <dbReference type="Proteomes" id="UP001321473"/>
    </source>
</evidence>
<reference evidence="6 7" key="1">
    <citation type="journal article" date="2023" name="Arcadia Sci">
        <title>De novo assembly of a long-read Amblyomma americanum tick genome.</title>
        <authorList>
            <person name="Chou S."/>
            <person name="Poskanzer K.E."/>
            <person name="Rollins M."/>
            <person name="Thuy-Boun P.S."/>
        </authorList>
    </citation>
    <scope>NUCLEOTIDE SEQUENCE [LARGE SCALE GENOMIC DNA]</scope>
    <source>
        <strain evidence="6">F_SG_1</strain>
        <tissue evidence="6">Salivary glands</tissue>
    </source>
</reference>
<feature type="signal peptide" evidence="4">
    <location>
        <begin position="1"/>
        <end position="27"/>
    </location>
</feature>
<comment type="caution">
    <text evidence="6">The sequence shown here is derived from an EMBL/GenBank/DDBJ whole genome shotgun (WGS) entry which is preliminary data.</text>
</comment>
<dbReference type="Gene3D" id="2.60.40.770">
    <property type="match status" value="1"/>
</dbReference>
<evidence type="ECO:0000256" key="3">
    <source>
        <dbReference type="ARBA" id="ARBA00022525"/>
    </source>
</evidence>
<evidence type="ECO:0000313" key="6">
    <source>
        <dbReference type="EMBL" id="KAK8785304.1"/>
    </source>
</evidence>
<keyword evidence="4" id="KW-0732">Signal</keyword>
<dbReference type="PANTHER" id="PTHR11306">
    <property type="entry name" value="NIEMANN PICK TYPE C2 PROTEIN NPC2-RELATED"/>
    <property type="match status" value="1"/>
</dbReference>
<dbReference type="Proteomes" id="UP001321473">
    <property type="component" value="Unassembled WGS sequence"/>
</dbReference>
<dbReference type="GO" id="GO:0015918">
    <property type="term" value="P:sterol transport"/>
    <property type="evidence" value="ECO:0007669"/>
    <property type="project" value="InterPro"/>
</dbReference>
<dbReference type="PANTHER" id="PTHR11306:SF68">
    <property type="entry name" value="NPC INTRACELLULAR CHOLESTEROL TRANSPORTER 2"/>
    <property type="match status" value="1"/>
</dbReference>
<comment type="similarity">
    <text evidence="2">Belongs to the NPC2 family.</text>
</comment>
<evidence type="ECO:0000259" key="5">
    <source>
        <dbReference type="SMART" id="SM00737"/>
    </source>
</evidence>
<organism evidence="6 7">
    <name type="scientific">Amblyomma americanum</name>
    <name type="common">Lone star tick</name>
    <dbReference type="NCBI Taxonomy" id="6943"/>
    <lineage>
        <taxon>Eukaryota</taxon>
        <taxon>Metazoa</taxon>
        <taxon>Ecdysozoa</taxon>
        <taxon>Arthropoda</taxon>
        <taxon>Chelicerata</taxon>
        <taxon>Arachnida</taxon>
        <taxon>Acari</taxon>
        <taxon>Parasitiformes</taxon>
        <taxon>Ixodida</taxon>
        <taxon>Ixodoidea</taxon>
        <taxon>Ixodidae</taxon>
        <taxon>Amblyomminae</taxon>
        <taxon>Amblyomma</taxon>
    </lineage>
</organism>
<accession>A0AAQ4FDH2</accession>
<dbReference type="SUPFAM" id="SSF81296">
    <property type="entry name" value="E set domains"/>
    <property type="match status" value="1"/>
</dbReference>
<dbReference type="AlphaFoldDB" id="A0AAQ4FDH2"/>
<keyword evidence="7" id="KW-1185">Reference proteome</keyword>
<dbReference type="InterPro" id="IPR003172">
    <property type="entry name" value="ML_dom"/>
</dbReference>
<dbReference type="SMART" id="SM00737">
    <property type="entry name" value="ML"/>
    <property type="match status" value="1"/>
</dbReference>
<feature type="domain" description="MD-2-related lipid-recognition" evidence="5">
    <location>
        <begin position="29"/>
        <end position="152"/>
    </location>
</feature>
<dbReference type="InterPro" id="IPR039670">
    <property type="entry name" value="NPC2-like"/>
</dbReference>
<keyword evidence="3" id="KW-0964">Secreted</keyword>
<dbReference type="EMBL" id="JARKHS020003691">
    <property type="protein sequence ID" value="KAK8785304.1"/>
    <property type="molecule type" value="Genomic_DNA"/>
</dbReference>
<dbReference type="GO" id="GO:0005576">
    <property type="term" value="C:extracellular region"/>
    <property type="evidence" value="ECO:0007669"/>
    <property type="project" value="UniProtKB-SubCell"/>
</dbReference>
<evidence type="ECO:0000256" key="2">
    <source>
        <dbReference type="ARBA" id="ARBA00006370"/>
    </source>
</evidence>
<protein>
    <recommendedName>
        <fullName evidence="5">MD-2-related lipid-recognition domain-containing protein</fullName>
    </recommendedName>
</protein>
<name>A0AAQ4FDH2_AMBAM</name>